<name>A0AAP8QF66_BRELA</name>
<dbReference type="PROSITE" id="PS50937">
    <property type="entry name" value="HTH_MERR_2"/>
    <property type="match status" value="1"/>
</dbReference>
<dbReference type="InterPro" id="IPR000551">
    <property type="entry name" value="MerR-type_HTH_dom"/>
</dbReference>
<dbReference type="GO" id="GO:0003677">
    <property type="term" value="F:DNA binding"/>
    <property type="evidence" value="ECO:0007669"/>
    <property type="project" value="InterPro"/>
</dbReference>
<evidence type="ECO:0000259" key="1">
    <source>
        <dbReference type="PROSITE" id="PS50937"/>
    </source>
</evidence>
<evidence type="ECO:0000313" key="2">
    <source>
        <dbReference type="EMBL" id="PPB08279.1"/>
    </source>
</evidence>
<dbReference type="Gene3D" id="1.10.1660.10">
    <property type="match status" value="1"/>
</dbReference>
<accession>A0AAP8QF66</accession>
<reference evidence="2 3" key="1">
    <citation type="submission" date="2018-02" db="EMBL/GenBank/DDBJ databases">
        <title>Comparative analysis of genomes of three Brevibacillus laterosporus strains producers of potent antimicrobials isolated from silage.</title>
        <authorList>
            <person name="Kojic M."/>
            <person name="Miljkovic M."/>
            <person name="Studholme D."/>
            <person name="Filipic B."/>
        </authorList>
    </citation>
    <scope>NUCLEOTIDE SEQUENCE [LARGE SCALE GENOMIC DNA]</scope>
    <source>
        <strain evidence="2 3">BGSP11</strain>
    </source>
</reference>
<gene>
    <name evidence="2" type="ORF">C4A77_08855</name>
</gene>
<dbReference type="SUPFAM" id="SSF46955">
    <property type="entry name" value="Putative DNA-binding domain"/>
    <property type="match status" value="1"/>
</dbReference>
<dbReference type="EMBL" id="PRKQ01000008">
    <property type="protein sequence ID" value="PPB08279.1"/>
    <property type="molecule type" value="Genomic_DNA"/>
</dbReference>
<dbReference type="AlphaFoldDB" id="A0AAP8QF66"/>
<dbReference type="Pfam" id="PF13411">
    <property type="entry name" value="MerR_1"/>
    <property type="match status" value="1"/>
</dbReference>
<sequence length="41" mass="4734">MYSISQVAEMVGIPTVILRAWENRYAALSPNRIWLSNVLRN</sequence>
<organism evidence="2 3">
    <name type="scientific">Brevibacillus laterosporus</name>
    <name type="common">Bacillus laterosporus</name>
    <dbReference type="NCBI Taxonomy" id="1465"/>
    <lineage>
        <taxon>Bacteria</taxon>
        <taxon>Bacillati</taxon>
        <taxon>Bacillota</taxon>
        <taxon>Bacilli</taxon>
        <taxon>Bacillales</taxon>
        <taxon>Paenibacillaceae</taxon>
        <taxon>Brevibacillus</taxon>
    </lineage>
</organism>
<comment type="caution">
    <text evidence="2">The sequence shown here is derived from an EMBL/GenBank/DDBJ whole genome shotgun (WGS) entry which is preliminary data.</text>
</comment>
<dbReference type="InterPro" id="IPR009061">
    <property type="entry name" value="DNA-bd_dom_put_sf"/>
</dbReference>
<dbReference type="GO" id="GO:0006355">
    <property type="term" value="P:regulation of DNA-templated transcription"/>
    <property type="evidence" value="ECO:0007669"/>
    <property type="project" value="InterPro"/>
</dbReference>
<protein>
    <recommendedName>
        <fullName evidence="1">HTH merR-type domain-containing protein</fullName>
    </recommendedName>
</protein>
<evidence type="ECO:0000313" key="3">
    <source>
        <dbReference type="Proteomes" id="UP000239759"/>
    </source>
</evidence>
<proteinExistence type="predicted"/>
<dbReference type="Proteomes" id="UP000239759">
    <property type="component" value="Unassembled WGS sequence"/>
</dbReference>
<feature type="domain" description="HTH merR-type" evidence="1">
    <location>
        <begin position="1"/>
        <end position="25"/>
    </location>
</feature>